<dbReference type="InterPro" id="IPR029044">
    <property type="entry name" value="Nucleotide-diphossugar_trans"/>
</dbReference>
<dbReference type="InterPro" id="IPR005835">
    <property type="entry name" value="NTP_transferase_dom"/>
</dbReference>
<organism evidence="2 3">
    <name type="scientific">Candidatus Allofournierella pullicola</name>
    <dbReference type="NCBI Taxonomy" id="2838596"/>
    <lineage>
        <taxon>Bacteria</taxon>
        <taxon>Bacillati</taxon>
        <taxon>Bacillota</taxon>
        <taxon>Clostridia</taxon>
        <taxon>Eubacteriales</taxon>
        <taxon>Oscillospiraceae</taxon>
        <taxon>Allofournierella</taxon>
    </lineage>
</organism>
<protein>
    <submittedName>
        <fullName evidence="2">NTP transferase domain-containing protein</fullName>
    </submittedName>
</protein>
<dbReference type="EMBL" id="DXFW01000002">
    <property type="protein sequence ID" value="HIX04595.1"/>
    <property type="molecule type" value="Genomic_DNA"/>
</dbReference>
<dbReference type="Gene3D" id="3.10.580.10">
    <property type="entry name" value="CBS-domain"/>
    <property type="match status" value="1"/>
</dbReference>
<gene>
    <name evidence="2" type="ORF">H9865_00580</name>
</gene>
<dbReference type="GO" id="GO:0016740">
    <property type="term" value="F:transferase activity"/>
    <property type="evidence" value="ECO:0007669"/>
    <property type="project" value="UniProtKB-KW"/>
</dbReference>
<dbReference type="Gene3D" id="3.90.550.10">
    <property type="entry name" value="Spore Coat Polysaccharide Biosynthesis Protein SpsA, Chain A"/>
    <property type="match status" value="1"/>
</dbReference>
<dbReference type="Proteomes" id="UP000824193">
    <property type="component" value="Unassembled WGS sequence"/>
</dbReference>
<dbReference type="InterPro" id="IPR046342">
    <property type="entry name" value="CBS_dom_sf"/>
</dbReference>
<dbReference type="SUPFAM" id="SSF54631">
    <property type="entry name" value="CBS-domain pair"/>
    <property type="match status" value="1"/>
</dbReference>
<evidence type="ECO:0000259" key="1">
    <source>
        <dbReference type="Pfam" id="PF00483"/>
    </source>
</evidence>
<comment type="caution">
    <text evidence="2">The sequence shown here is derived from an EMBL/GenBank/DDBJ whole genome shotgun (WGS) entry which is preliminary data.</text>
</comment>
<evidence type="ECO:0000313" key="2">
    <source>
        <dbReference type="EMBL" id="HIX04595.1"/>
    </source>
</evidence>
<sequence length="349" mass="39725">MKLEELFIREEATILETMKQLDETGQRILFIAPEGKLKAVLTDGDLRKFLLRGGKLEDPVRLAANYSPKSLPLEERGAAKSMLERYYIDALPLLDRDGKVADVVFATGLDVDNRKQANIPVVVMAGGLGTRLYPYTKILPKPLIPVGEKPICELILERFSDFGCRRMVLVVNYKKNMIKSYFNDLEDLRYQVEYVDETEFLGTGGGLSLLKGKLDSTFFFSNCDTLLDVDYGDVYQYHKKHGNLITMICAYKHYTVPYGVVEMGENGAIAAMREKPELNFLTNTGVYVVEPQVVEEMEEGRKVGFPDVIDEYRRKGLPVGVYPINESAWMDMGQMEELEKMRRRLEQQA</sequence>
<dbReference type="SUPFAM" id="SSF53448">
    <property type="entry name" value="Nucleotide-diphospho-sugar transferases"/>
    <property type="match status" value="1"/>
</dbReference>
<reference evidence="2" key="2">
    <citation type="submission" date="2021-04" db="EMBL/GenBank/DDBJ databases">
        <authorList>
            <person name="Gilroy R."/>
        </authorList>
    </citation>
    <scope>NUCLEOTIDE SEQUENCE</scope>
    <source>
        <strain evidence="2">2239</strain>
    </source>
</reference>
<proteinExistence type="predicted"/>
<reference evidence="2" key="1">
    <citation type="journal article" date="2021" name="PeerJ">
        <title>Extensive microbial diversity within the chicken gut microbiome revealed by metagenomics and culture.</title>
        <authorList>
            <person name="Gilroy R."/>
            <person name="Ravi A."/>
            <person name="Getino M."/>
            <person name="Pursley I."/>
            <person name="Horton D.L."/>
            <person name="Alikhan N.F."/>
            <person name="Baker D."/>
            <person name="Gharbi K."/>
            <person name="Hall N."/>
            <person name="Watson M."/>
            <person name="Adriaenssens E.M."/>
            <person name="Foster-Nyarko E."/>
            <person name="Jarju S."/>
            <person name="Secka A."/>
            <person name="Antonio M."/>
            <person name="Oren A."/>
            <person name="Chaudhuri R.R."/>
            <person name="La Ragione R."/>
            <person name="Hildebrand F."/>
            <person name="Pallen M.J."/>
        </authorList>
    </citation>
    <scope>NUCLEOTIDE SEQUENCE</scope>
    <source>
        <strain evidence="2">2239</strain>
    </source>
</reference>
<name>A0A9D1V1W3_9FIRM</name>
<accession>A0A9D1V1W3</accession>
<dbReference type="PANTHER" id="PTHR22572">
    <property type="entry name" value="SUGAR-1-PHOSPHATE GUANYL TRANSFERASE"/>
    <property type="match status" value="1"/>
</dbReference>
<dbReference type="Pfam" id="PF00483">
    <property type="entry name" value="NTP_transferase"/>
    <property type="match status" value="1"/>
</dbReference>
<dbReference type="InterPro" id="IPR050486">
    <property type="entry name" value="Mannose-1P_guanyltransferase"/>
</dbReference>
<keyword evidence="2" id="KW-0808">Transferase</keyword>
<evidence type="ECO:0000313" key="3">
    <source>
        <dbReference type="Proteomes" id="UP000824193"/>
    </source>
</evidence>
<feature type="domain" description="Nucleotidyl transferase" evidence="1">
    <location>
        <begin position="122"/>
        <end position="347"/>
    </location>
</feature>
<dbReference type="AlphaFoldDB" id="A0A9D1V1W3"/>